<comment type="caution">
    <text evidence="6">The sequence shown here is derived from an EMBL/GenBank/DDBJ whole genome shotgun (WGS) entry which is preliminary data.</text>
</comment>
<feature type="transmembrane region" description="Helical" evidence="4">
    <location>
        <begin position="36"/>
        <end position="54"/>
    </location>
</feature>
<dbReference type="Pfam" id="PF12833">
    <property type="entry name" value="HTH_18"/>
    <property type="match status" value="1"/>
</dbReference>
<keyword evidence="4" id="KW-0812">Transmembrane</keyword>
<dbReference type="PRINTS" id="PR00032">
    <property type="entry name" value="HTHARAC"/>
</dbReference>
<proteinExistence type="predicted"/>
<dbReference type="SMART" id="SM00342">
    <property type="entry name" value="HTH_ARAC"/>
    <property type="match status" value="1"/>
</dbReference>
<protein>
    <submittedName>
        <fullName evidence="6">Helix-turn-helix transcriptional regulator</fullName>
    </submittedName>
</protein>
<dbReference type="InterPro" id="IPR009057">
    <property type="entry name" value="Homeodomain-like_sf"/>
</dbReference>
<keyword evidence="2" id="KW-0238">DNA-binding</keyword>
<feature type="transmembrane region" description="Helical" evidence="4">
    <location>
        <begin position="194"/>
        <end position="215"/>
    </location>
</feature>
<dbReference type="InterPro" id="IPR020449">
    <property type="entry name" value="Tscrpt_reg_AraC-type_HTH"/>
</dbReference>
<accession>A0ABV6B923</accession>
<organism evidence="6 7">
    <name type="scientific">Rheinheimera tilapiae</name>
    <dbReference type="NCBI Taxonomy" id="875043"/>
    <lineage>
        <taxon>Bacteria</taxon>
        <taxon>Pseudomonadati</taxon>
        <taxon>Pseudomonadota</taxon>
        <taxon>Gammaproteobacteria</taxon>
        <taxon>Chromatiales</taxon>
        <taxon>Chromatiaceae</taxon>
        <taxon>Rheinheimera</taxon>
    </lineage>
</organism>
<evidence type="ECO:0000256" key="4">
    <source>
        <dbReference type="SAM" id="Phobius"/>
    </source>
</evidence>
<dbReference type="SUPFAM" id="SSF46689">
    <property type="entry name" value="Homeodomain-like"/>
    <property type="match status" value="1"/>
</dbReference>
<gene>
    <name evidence="6" type="ORF">ACFFJP_01110</name>
</gene>
<reference evidence="6 7" key="1">
    <citation type="submission" date="2024-09" db="EMBL/GenBank/DDBJ databases">
        <authorList>
            <person name="Sun Q."/>
            <person name="Mori K."/>
        </authorList>
    </citation>
    <scope>NUCLEOTIDE SEQUENCE [LARGE SCALE GENOMIC DNA]</scope>
    <source>
        <strain evidence="6 7">KCTC 23315</strain>
    </source>
</reference>
<keyword evidence="3" id="KW-0804">Transcription</keyword>
<dbReference type="PANTHER" id="PTHR43280:SF29">
    <property type="entry name" value="ARAC-FAMILY TRANSCRIPTIONAL REGULATOR"/>
    <property type="match status" value="1"/>
</dbReference>
<name>A0ABV6B923_9GAMM</name>
<dbReference type="PROSITE" id="PS01124">
    <property type="entry name" value="HTH_ARAC_FAMILY_2"/>
    <property type="match status" value="1"/>
</dbReference>
<feature type="transmembrane region" description="Helical" evidence="4">
    <location>
        <begin position="74"/>
        <end position="97"/>
    </location>
</feature>
<dbReference type="Gene3D" id="1.10.10.60">
    <property type="entry name" value="Homeodomain-like"/>
    <property type="match status" value="2"/>
</dbReference>
<keyword evidence="4" id="KW-1133">Transmembrane helix</keyword>
<dbReference type="Proteomes" id="UP001589813">
    <property type="component" value="Unassembled WGS sequence"/>
</dbReference>
<feature type="transmembrane region" description="Helical" evidence="4">
    <location>
        <begin position="109"/>
        <end position="128"/>
    </location>
</feature>
<evidence type="ECO:0000313" key="6">
    <source>
        <dbReference type="EMBL" id="MFC0046884.1"/>
    </source>
</evidence>
<evidence type="ECO:0000256" key="3">
    <source>
        <dbReference type="ARBA" id="ARBA00023163"/>
    </source>
</evidence>
<evidence type="ECO:0000313" key="7">
    <source>
        <dbReference type="Proteomes" id="UP001589813"/>
    </source>
</evidence>
<evidence type="ECO:0000259" key="5">
    <source>
        <dbReference type="PROSITE" id="PS01124"/>
    </source>
</evidence>
<feature type="domain" description="HTH araC/xylS-type" evidence="5">
    <location>
        <begin position="277"/>
        <end position="385"/>
    </location>
</feature>
<dbReference type="PANTHER" id="PTHR43280">
    <property type="entry name" value="ARAC-FAMILY TRANSCRIPTIONAL REGULATOR"/>
    <property type="match status" value="1"/>
</dbReference>
<feature type="transmembrane region" description="Helical" evidence="4">
    <location>
        <begin position="153"/>
        <end position="173"/>
    </location>
</feature>
<sequence length="394" mass="45756">MDTILFNFHDLLMVMTAFECLLLALLLAASAKTRSLSNLLLVAFLICHFLIPLHELTFWGKQFRIWLLDFSPDIFFLFSYAYFLDGPLLYFFVRAMLYKDFRLKPQHSWHLLPLGIYLAHMVLNFYLLDPPSQISLIQTQHIAYSSPHLYFEAMGRFVRVGYVLACFLLVLNYSRQSQQQRADLKISDVAWLKLMLLSFLTIFGMDGTLMAIKIYGLLKNDFDMDLLNVVGLSTYYLNFTAINILIFLRFTSFTSVAPVNEQPVYEAKDEKNHVFDQQIIAKLEQVMEQQRFYANPDITLDKLADACGYPAKKVSLSIKQCYQLNFYEYINSYRIRAAKKLLEQQGPQARTITDIYFDVGFNSKSVFNTFFKRTTGMTPSQYRESLKTAAVPNE</sequence>
<feature type="transmembrane region" description="Helical" evidence="4">
    <location>
        <begin position="227"/>
        <end position="248"/>
    </location>
</feature>
<dbReference type="RefSeq" id="WP_377239544.1">
    <property type="nucleotide sequence ID" value="NZ_JBHLXP010000001.1"/>
</dbReference>
<dbReference type="InterPro" id="IPR018060">
    <property type="entry name" value="HTH_AraC"/>
</dbReference>
<dbReference type="EMBL" id="JBHLXP010000001">
    <property type="protein sequence ID" value="MFC0046884.1"/>
    <property type="molecule type" value="Genomic_DNA"/>
</dbReference>
<keyword evidence="1" id="KW-0805">Transcription regulation</keyword>
<feature type="transmembrane region" description="Helical" evidence="4">
    <location>
        <begin position="12"/>
        <end position="29"/>
    </location>
</feature>
<evidence type="ECO:0000256" key="2">
    <source>
        <dbReference type="ARBA" id="ARBA00023125"/>
    </source>
</evidence>
<evidence type="ECO:0000256" key="1">
    <source>
        <dbReference type="ARBA" id="ARBA00023015"/>
    </source>
</evidence>
<keyword evidence="7" id="KW-1185">Reference proteome</keyword>
<keyword evidence="4" id="KW-0472">Membrane</keyword>